<protein>
    <submittedName>
        <fullName evidence="1">Uncharacterized protein</fullName>
    </submittedName>
</protein>
<accession>A0A2K8KT05</accession>
<dbReference type="EMBL" id="CP011797">
    <property type="protein sequence ID" value="ATX77001.1"/>
    <property type="molecule type" value="Genomic_DNA"/>
</dbReference>
<reference evidence="1 2" key="1">
    <citation type="journal article" date="2017" name="Environ. Microbiol.">
        <title>Genomic and physiological analyses of 'Reinekea forsetii' reveal a versatile opportunistic lifestyle during spring algae blooms.</title>
        <authorList>
            <person name="Avci B."/>
            <person name="Hahnke R.L."/>
            <person name="Chafee M."/>
            <person name="Fischer T."/>
            <person name="Gruber-Vodicka H."/>
            <person name="Tegetmeyer H.E."/>
            <person name="Harder J."/>
            <person name="Fuchs B.M."/>
            <person name="Amann R.I."/>
            <person name="Teeling H."/>
        </authorList>
    </citation>
    <scope>NUCLEOTIDE SEQUENCE [LARGE SCALE GENOMIC DNA]</scope>
    <source>
        <strain evidence="1 2">Hel1_31_D35</strain>
    </source>
</reference>
<proteinExistence type="predicted"/>
<evidence type="ECO:0000313" key="2">
    <source>
        <dbReference type="Proteomes" id="UP000229757"/>
    </source>
</evidence>
<sequence>MYRYSASPYLPPIRARSSANWSIFIATLRPQNGHPSVPCSKCDAALKGLYTFEQSSIWPALMALYRVLGLAKTSFLCAFCNLNFFQAAIVYSIVTVQFD</sequence>
<keyword evidence="2" id="KW-1185">Reference proteome</keyword>
<dbReference type="Proteomes" id="UP000229757">
    <property type="component" value="Chromosome"/>
</dbReference>
<organism evidence="1 2">
    <name type="scientific">Reinekea forsetii</name>
    <dbReference type="NCBI Taxonomy" id="1336806"/>
    <lineage>
        <taxon>Bacteria</taxon>
        <taxon>Pseudomonadati</taxon>
        <taxon>Pseudomonadota</taxon>
        <taxon>Gammaproteobacteria</taxon>
        <taxon>Oceanospirillales</taxon>
        <taxon>Saccharospirillaceae</taxon>
        <taxon>Reinekea</taxon>
    </lineage>
</organism>
<name>A0A2K8KT05_9GAMM</name>
<evidence type="ECO:0000313" key="1">
    <source>
        <dbReference type="EMBL" id="ATX77001.1"/>
    </source>
</evidence>
<gene>
    <name evidence="1" type="ORF">REIFOR_01864</name>
</gene>
<dbReference type="KEGG" id="rfo:REIFOR_01864"/>
<dbReference type="AlphaFoldDB" id="A0A2K8KT05"/>